<dbReference type="Proteomes" id="UP001190700">
    <property type="component" value="Unassembled WGS sequence"/>
</dbReference>
<reference evidence="2 3" key="1">
    <citation type="journal article" date="2015" name="Genome Biol. Evol.">
        <title>Comparative Genomics of a Bacterivorous Green Alga Reveals Evolutionary Causalities and Consequences of Phago-Mixotrophic Mode of Nutrition.</title>
        <authorList>
            <person name="Burns J.A."/>
            <person name="Paasch A."/>
            <person name="Narechania A."/>
            <person name="Kim E."/>
        </authorList>
    </citation>
    <scope>NUCLEOTIDE SEQUENCE [LARGE SCALE GENOMIC DNA]</scope>
    <source>
        <strain evidence="2 3">PLY_AMNH</strain>
    </source>
</reference>
<gene>
    <name evidence="2" type="ORF">CYMTET_17377</name>
</gene>
<proteinExistence type="predicted"/>
<accession>A0AAE0GAG5</accession>
<name>A0AAE0GAG5_9CHLO</name>
<feature type="region of interest" description="Disordered" evidence="1">
    <location>
        <begin position="188"/>
        <end position="214"/>
    </location>
</feature>
<sequence>MLPAMVERMNQPNSKVDATIKEGPASTTVNIRGDKELARRKRLPYVPHDNVNPFLPQPSTLETRMPKLYGLHSDKTFHTRRRSNSGPKMKQFRVVLSAREAAGSRQPAAEETASMQLYLSAINNHHQDVGVEGPVTGRVMNRALEGVDALQTAAAAAAGRTRSGSGFRLSTLWELPELWTRSRYEAWRQSTPGSSPPLGMPGSSWRLPGEMPGL</sequence>
<dbReference type="EMBL" id="LGRX02007729">
    <property type="protein sequence ID" value="KAK3274438.1"/>
    <property type="molecule type" value="Genomic_DNA"/>
</dbReference>
<dbReference type="AlphaFoldDB" id="A0AAE0GAG5"/>
<evidence type="ECO:0000256" key="1">
    <source>
        <dbReference type="SAM" id="MobiDB-lite"/>
    </source>
</evidence>
<organism evidence="2 3">
    <name type="scientific">Cymbomonas tetramitiformis</name>
    <dbReference type="NCBI Taxonomy" id="36881"/>
    <lineage>
        <taxon>Eukaryota</taxon>
        <taxon>Viridiplantae</taxon>
        <taxon>Chlorophyta</taxon>
        <taxon>Pyramimonadophyceae</taxon>
        <taxon>Pyramimonadales</taxon>
        <taxon>Pyramimonadaceae</taxon>
        <taxon>Cymbomonas</taxon>
    </lineage>
</organism>
<keyword evidence="3" id="KW-1185">Reference proteome</keyword>
<evidence type="ECO:0000313" key="2">
    <source>
        <dbReference type="EMBL" id="KAK3274438.1"/>
    </source>
</evidence>
<protein>
    <submittedName>
        <fullName evidence="2">Uncharacterized protein</fullName>
    </submittedName>
</protein>
<evidence type="ECO:0000313" key="3">
    <source>
        <dbReference type="Proteomes" id="UP001190700"/>
    </source>
</evidence>
<comment type="caution">
    <text evidence="2">The sequence shown here is derived from an EMBL/GenBank/DDBJ whole genome shotgun (WGS) entry which is preliminary data.</text>
</comment>